<sequence>MDKAQELVRMVARAFYDTEAVVIVDALVRHVALSLSDIYYVFQNSAKQKGQIPNCLGQLRLGGLITEFSREEIKANAQKPTKVTYYYIDYRHAVDATKYRLHTLGANLRKEAEPTEERKDYRCPRCKSEFKVIDVMERSSADGTTFLCLTCDHDLDYIEQDAEDAETTGPVGAFNKSLGWLINLLQDIDKVTIPATTSEGAFAAREEIPRPKAPLEGPKVETTSVPLSRPTAVKGMVTGPAKVEVIITSDADNTAAAQVKAAEQKQRLAAQNALPEWHTHSTISNEMTASGAREEAARREREAELGMLIADTTDEKKTVDKDDGLADIFAEIEAEQAQERLKREQQDEEEEEDDEEDFEFEDVPASSVAANNSNGAELPEAKRLKMDVDTPASQATGSGEAEDSEEEFEDV</sequence>
<evidence type="ECO:0000313" key="5">
    <source>
        <dbReference type="EMBL" id="KIW02418.1"/>
    </source>
</evidence>
<keyword evidence="6" id="KW-1185">Reference proteome</keyword>
<name>A0A0D2A6R4_9PEZI</name>
<dbReference type="PANTHER" id="PTHR13097">
    <property type="entry name" value="TRANSCRIPTION INITIATION FACTOR IIE, ALPHA SUBUNIT"/>
    <property type="match status" value="1"/>
</dbReference>
<dbReference type="Pfam" id="PF02002">
    <property type="entry name" value="TFIIE_alpha"/>
    <property type="match status" value="1"/>
</dbReference>
<dbReference type="FunCoup" id="A0A0D2A6R4">
    <property type="interactions" value="128"/>
</dbReference>
<feature type="compositionally biased region" description="Basic and acidic residues" evidence="3">
    <location>
        <begin position="379"/>
        <end position="388"/>
    </location>
</feature>
<dbReference type="GeneID" id="27314209"/>
<dbReference type="InterPro" id="IPR024550">
    <property type="entry name" value="TFIIEa/SarR/Rpc3_HTH_dom"/>
</dbReference>
<feature type="region of interest" description="Disordered" evidence="3">
    <location>
        <begin position="332"/>
        <end position="411"/>
    </location>
</feature>
<dbReference type="AlphaFoldDB" id="A0A0D2A6R4"/>
<evidence type="ECO:0000256" key="1">
    <source>
        <dbReference type="ARBA" id="ARBA00023015"/>
    </source>
</evidence>
<dbReference type="SUPFAM" id="SSF57783">
    <property type="entry name" value="Zinc beta-ribbon"/>
    <property type="match status" value="1"/>
</dbReference>
<dbReference type="EMBL" id="KN847549">
    <property type="protein sequence ID" value="KIW02418.1"/>
    <property type="molecule type" value="Genomic_DNA"/>
</dbReference>
<dbReference type="SMART" id="SM00531">
    <property type="entry name" value="TFIIE"/>
    <property type="match status" value="1"/>
</dbReference>
<evidence type="ECO:0000259" key="4">
    <source>
        <dbReference type="PROSITE" id="PS51344"/>
    </source>
</evidence>
<feature type="compositionally biased region" description="Acidic residues" evidence="3">
    <location>
        <begin position="400"/>
        <end position="411"/>
    </location>
</feature>
<dbReference type="STRING" id="253628.A0A0D2A6R4"/>
<gene>
    <name evidence="5" type="ORF">PV09_06236</name>
</gene>
<dbReference type="InParanoid" id="A0A0D2A6R4"/>
<organism evidence="5 6">
    <name type="scientific">Verruconis gallopava</name>
    <dbReference type="NCBI Taxonomy" id="253628"/>
    <lineage>
        <taxon>Eukaryota</taxon>
        <taxon>Fungi</taxon>
        <taxon>Dikarya</taxon>
        <taxon>Ascomycota</taxon>
        <taxon>Pezizomycotina</taxon>
        <taxon>Dothideomycetes</taxon>
        <taxon>Pleosporomycetidae</taxon>
        <taxon>Venturiales</taxon>
        <taxon>Sympoventuriaceae</taxon>
        <taxon>Verruconis</taxon>
    </lineage>
</organism>
<dbReference type="GO" id="GO:0006367">
    <property type="term" value="P:transcription initiation at RNA polymerase II promoter"/>
    <property type="evidence" value="ECO:0007669"/>
    <property type="project" value="InterPro"/>
</dbReference>
<proteinExistence type="predicted"/>
<dbReference type="VEuPathDB" id="FungiDB:PV09_06236"/>
<dbReference type="HOGENOM" id="CLU_035744_1_0_1"/>
<feature type="domain" description="HTH TFE/IIEalpha-type" evidence="4">
    <location>
        <begin position="4"/>
        <end position="98"/>
    </location>
</feature>
<reference evidence="5 6" key="1">
    <citation type="submission" date="2015-01" db="EMBL/GenBank/DDBJ databases">
        <title>The Genome Sequence of Ochroconis gallopava CBS43764.</title>
        <authorList>
            <consortium name="The Broad Institute Genomics Platform"/>
            <person name="Cuomo C."/>
            <person name="de Hoog S."/>
            <person name="Gorbushina A."/>
            <person name="Stielow B."/>
            <person name="Teixiera M."/>
            <person name="Abouelleil A."/>
            <person name="Chapman S.B."/>
            <person name="Priest M."/>
            <person name="Young S.K."/>
            <person name="Wortman J."/>
            <person name="Nusbaum C."/>
            <person name="Birren B."/>
        </authorList>
    </citation>
    <scope>NUCLEOTIDE SEQUENCE [LARGE SCALE GENOMIC DNA]</scope>
    <source>
        <strain evidence="5 6">CBS 43764</strain>
    </source>
</reference>
<evidence type="ECO:0000313" key="6">
    <source>
        <dbReference type="Proteomes" id="UP000053259"/>
    </source>
</evidence>
<dbReference type="RefSeq" id="XP_016212287.1">
    <property type="nucleotide sequence ID" value="XM_016359839.1"/>
</dbReference>
<dbReference type="Proteomes" id="UP000053259">
    <property type="component" value="Unassembled WGS sequence"/>
</dbReference>
<dbReference type="GO" id="GO:0005673">
    <property type="term" value="C:transcription factor TFIIE complex"/>
    <property type="evidence" value="ECO:0007669"/>
    <property type="project" value="TreeGrafter"/>
</dbReference>
<evidence type="ECO:0000256" key="2">
    <source>
        <dbReference type="ARBA" id="ARBA00023163"/>
    </source>
</evidence>
<dbReference type="PROSITE" id="PS51344">
    <property type="entry name" value="HTH_TFE_IIE"/>
    <property type="match status" value="1"/>
</dbReference>
<feature type="compositionally biased region" description="Low complexity" evidence="3">
    <location>
        <begin position="365"/>
        <end position="374"/>
    </location>
</feature>
<evidence type="ECO:0000256" key="3">
    <source>
        <dbReference type="SAM" id="MobiDB-lite"/>
    </source>
</evidence>
<dbReference type="InterPro" id="IPR002853">
    <property type="entry name" value="TFIIE_asu"/>
</dbReference>
<dbReference type="InterPro" id="IPR017919">
    <property type="entry name" value="TFIIE/TFIIEa_HTH"/>
</dbReference>
<protein>
    <recommendedName>
        <fullName evidence="4">HTH TFE/IIEalpha-type domain-containing protein</fullName>
    </recommendedName>
</protein>
<dbReference type="PANTHER" id="PTHR13097:SF7">
    <property type="entry name" value="GENERAL TRANSCRIPTION FACTOR IIE SUBUNIT 1"/>
    <property type="match status" value="1"/>
</dbReference>
<feature type="compositionally biased region" description="Acidic residues" evidence="3">
    <location>
        <begin position="346"/>
        <end position="362"/>
    </location>
</feature>
<dbReference type="InterPro" id="IPR039997">
    <property type="entry name" value="TFE"/>
</dbReference>
<keyword evidence="1" id="KW-0805">Transcription regulation</keyword>
<accession>A0A0D2A6R4</accession>
<dbReference type="OrthoDB" id="361102at2759"/>
<keyword evidence="2" id="KW-0804">Transcription</keyword>